<dbReference type="PRINTS" id="PR00689">
    <property type="entry name" value="ACOABINDINGP"/>
</dbReference>
<dbReference type="AlphaFoldDB" id="I0YMF8"/>
<dbReference type="GO" id="GO:0006631">
    <property type="term" value="P:fatty acid metabolic process"/>
    <property type="evidence" value="ECO:0007669"/>
    <property type="project" value="TreeGrafter"/>
</dbReference>
<evidence type="ECO:0000313" key="5">
    <source>
        <dbReference type="Proteomes" id="UP000007264"/>
    </source>
</evidence>
<keyword evidence="5" id="KW-1185">Reference proteome</keyword>
<dbReference type="OrthoDB" id="346910at2759"/>
<dbReference type="GeneID" id="17037549"/>
<dbReference type="PANTHER" id="PTHR23310">
    <property type="entry name" value="ACYL-COA-BINDING PROTEIN, ACBP"/>
    <property type="match status" value="1"/>
</dbReference>
<dbReference type="EMBL" id="AGSI01000018">
    <property type="protein sequence ID" value="EIE19577.1"/>
    <property type="molecule type" value="Genomic_DNA"/>
</dbReference>
<evidence type="ECO:0000313" key="4">
    <source>
        <dbReference type="EMBL" id="EIE19577.1"/>
    </source>
</evidence>
<dbReference type="eggNOG" id="KOG0817">
    <property type="taxonomic scope" value="Eukaryota"/>
</dbReference>
<dbReference type="GO" id="GO:0000062">
    <property type="term" value="F:fatty-acyl-CoA binding"/>
    <property type="evidence" value="ECO:0007669"/>
    <property type="project" value="InterPro"/>
</dbReference>
<sequence length="95" mass="10423">MALKEDFDKAADDAKTQVPDKAANADKLALYGLFKQATVGDVNTGKPGIFDQKGRAKWEAWEKQKGKEKETAMKEYIALVEELTAKYATEVAAAI</sequence>
<comment type="similarity">
    <text evidence="1">Belongs to the ACBP family.</text>
</comment>
<dbReference type="Pfam" id="PF00887">
    <property type="entry name" value="ACBP"/>
    <property type="match status" value="1"/>
</dbReference>
<dbReference type="STRING" id="574566.I0YMF8"/>
<dbReference type="InterPro" id="IPR014352">
    <property type="entry name" value="FERM/acyl-CoA-bd_prot_sf"/>
</dbReference>
<reference evidence="4 5" key="1">
    <citation type="journal article" date="2012" name="Genome Biol.">
        <title>The genome of the polar eukaryotic microalga coccomyxa subellipsoidea reveals traits of cold adaptation.</title>
        <authorList>
            <person name="Blanc G."/>
            <person name="Agarkova I."/>
            <person name="Grimwood J."/>
            <person name="Kuo A."/>
            <person name="Brueggeman A."/>
            <person name="Dunigan D."/>
            <person name="Gurnon J."/>
            <person name="Ladunga I."/>
            <person name="Lindquist E."/>
            <person name="Lucas S."/>
            <person name="Pangilinan J."/>
            <person name="Proschold T."/>
            <person name="Salamov A."/>
            <person name="Schmutz J."/>
            <person name="Weeks D."/>
            <person name="Yamada T."/>
            <person name="Claverie J.M."/>
            <person name="Grigoriev I."/>
            <person name="Van Etten J."/>
            <person name="Lomsadze A."/>
            <person name="Borodovsky M."/>
        </authorList>
    </citation>
    <scope>NUCLEOTIDE SEQUENCE [LARGE SCALE GENOMIC DNA]</scope>
    <source>
        <strain evidence="4 5">C-169</strain>
    </source>
</reference>
<dbReference type="InterPro" id="IPR035984">
    <property type="entry name" value="Acyl-CoA-binding_sf"/>
</dbReference>
<dbReference type="InterPro" id="IPR000582">
    <property type="entry name" value="Acyl-CoA-binding_protein"/>
</dbReference>
<comment type="caution">
    <text evidence="4">The sequence shown here is derived from an EMBL/GenBank/DDBJ whole genome shotgun (WGS) entry which is preliminary data.</text>
</comment>
<evidence type="ECO:0000256" key="2">
    <source>
        <dbReference type="ARBA" id="ARBA00023121"/>
    </source>
</evidence>
<gene>
    <name evidence="4" type="ORF">COCSUDRAFT_67706</name>
</gene>
<dbReference type="Proteomes" id="UP000007264">
    <property type="component" value="Unassembled WGS sequence"/>
</dbReference>
<dbReference type="RefSeq" id="XP_005644121.1">
    <property type="nucleotide sequence ID" value="XM_005644064.1"/>
</dbReference>
<dbReference type="SUPFAM" id="SSF47027">
    <property type="entry name" value="Acyl-CoA binding protein"/>
    <property type="match status" value="1"/>
</dbReference>
<evidence type="ECO:0000259" key="3">
    <source>
        <dbReference type="PROSITE" id="PS51228"/>
    </source>
</evidence>
<dbReference type="KEGG" id="csl:COCSUDRAFT_67706"/>
<dbReference type="PROSITE" id="PS51228">
    <property type="entry name" value="ACB_2"/>
    <property type="match status" value="1"/>
</dbReference>
<dbReference type="PANTHER" id="PTHR23310:SF62">
    <property type="entry name" value="ACYL-COA BINDING PROTEIN 1, ISOFORM A"/>
    <property type="match status" value="1"/>
</dbReference>
<name>I0YMF8_COCSC</name>
<protein>
    <submittedName>
        <fullName evidence="4">Acyl-CoA-binding protein</fullName>
    </submittedName>
</protein>
<evidence type="ECO:0000256" key="1">
    <source>
        <dbReference type="ARBA" id="ARBA00005567"/>
    </source>
</evidence>
<organism evidence="4 5">
    <name type="scientific">Coccomyxa subellipsoidea (strain C-169)</name>
    <name type="common">Green microalga</name>
    <dbReference type="NCBI Taxonomy" id="574566"/>
    <lineage>
        <taxon>Eukaryota</taxon>
        <taxon>Viridiplantae</taxon>
        <taxon>Chlorophyta</taxon>
        <taxon>core chlorophytes</taxon>
        <taxon>Trebouxiophyceae</taxon>
        <taxon>Trebouxiophyceae incertae sedis</taxon>
        <taxon>Coccomyxaceae</taxon>
        <taxon>Coccomyxa</taxon>
        <taxon>Coccomyxa subellipsoidea</taxon>
    </lineage>
</organism>
<accession>I0YMF8</accession>
<dbReference type="Gene3D" id="1.20.80.10">
    <property type="match status" value="1"/>
</dbReference>
<proteinExistence type="inferred from homology"/>
<feature type="domain" description="ACB" evidence="3">
    <location>
        <begin position="3"/>
        <end position="89"/>
    </location>
</feature>
<keyword evidence="2" id="KW-0446">Lipid-binding</keyword>